<evidence type="ECO:0000256" key="6">
    <source>
        <dbReference type="ARBA" id="ARBA00022989"/>
    </source>
</evidence>
<evidence type="ECO:0000256" key="11">
    <source>
        <dbReference type="SAM" id="MobiDB-lite"/>
    </source>
</evidence>
<keyword evidence="7 10" id="KW-0072">Autophagy</keyword>
<keyword evidence="5" id="KW-0812">Transmembrane</keyword>
<comment type="similarity">
    <text evidence="2 10">Belongs to the ATG9 family.</text>
</comment>
<keyword evidence="8 10" id="KW-0445">Lipid transport</keyword>
<comment type="subcellular location">
    <subcellularLocation>
        <location evidence="1 10">Preautophagosomal structure membrane</location>
        <topology evidence="1 10">Multi-pass membrane protein</topology>
    </subcellularLocation>
</comment>
<name>A0A7R9ZXB8_9DINO</name>
<evidence type="ECO:0000256" key="3">
    <source>
        <dbReference type="ARBA" id="ARBA00018074"/>
    </source>
</evidence>
<evidence type="ECO:0000256" key="7">
    <source>
        <dbReference type="ARBA" id="ARBA00023006"/>
    </source>
</evidence>
<comment type="function">
    <text evidence="10">Phospholipid scramblase involved in autophagy. Cycles between the preautophagosomal structure/phagophore assembly site (PAS) and the cytoplasmic vesicle pool and supplies membrane for the growing autophagosome. Lipid scramblase activity plays a key role in preautophagosomal structure/phagophore assembly by distributing the phospholipids that arrive through ATG2 from the cytoplasmic to the luminal leaflet of the bilayer, thereby driving autophagosomal membrane expansion.</text>
</comment>
<dbReference type="GO" id="GO:0034727">
    <property type="term" value="P:piecemeal microautophagy of the nucleus"/>
    <property type="evidence" value="ECO:0007669"/>
    <property type="project" value="TreeGrafter"/>
</dbReference>
<dbReference type="PROSITE" id="PS51257">
    <property type="entry name" value="PROKAR_LIPOPROTEIN"/>
    <property type="match status" value="1"/>
</dbReference>
<dbReference type="InterPro" id="IPR007241">
    <property type="entry name" value="Autophagy-rel_prot_9"/>
</dbReference>
<keyword evidence="9" id="KW-0472">Membrane</keyword>
<keyword evidence="6" id="KW-1133">Transmembrane helix</keyword>
<reference evidence="12" key="1">
    <citation type="submission" date="2021-01" db="EMBL/GenBank/DDBJ databases">
        <authorList>
            <person name="Corre E."/>
            <person name="Pelletier E."/>
            <person name="Niang G."/>
            <person name="Scheremetjew M."/>
            <person name="Finn R."/>
            <person name="Kale V."/>
            <person name="Holt S."/>
            <person name="Cochrane G."/>
            <person name="Meng A."/>
            <person name="Brown T."/>
            <person name="Cohen L."/>
        </authorList>
    </citation>
    <scope>NUCLEOTIDE SEQUENCE</scope>
    <source>
        <strain evidence="12">Pbaha01</strain>
    </source>
</reference>
<dbReference type="AlphaFoldDB" id="A0A7R9ZXB8"/>
<dbReference type="GO" id="GO:0005776">
    <property type="term" value="C:autophagosome"/>
    <property type="evidence" value="ECO:0007669"/>
    <property type="project" value="TreeGrafter"/>
</dbReference>
<keyword evidence="4 10" id="KW-0813">Transport</keyword>
<evidence type="ECO:0000256" key="1">
    <source>
        <dbReference type="ARBA" id="ARBA00004511"/>
    </source>
</evidence>
<evidence type="ECO:0000256" key="2">
    <source>
        <dbReference type="ARBA" id="ARBA00006185"/>
    </source>
</evidence>
<dbReference type="PANTHER" id="PTHR13038:SF10">
    <property type="entry name" value="AUTOPHAGY-RELATED PROTEIN 9"/>
    <property type="match status" value="1"/>
</dbReference>
<evidence type="ECO:0000256" key="9">
    <source>
        <dbReference type="ARBA" id="ARBA00023136"/>
    </source>
</evidence>
<accession>A0A7R9ZXB8</accession>
<dbReference type="Pfam" id="PF04109">
    <property type="entry name" value="ATG9"/>
    <property type="match status" value="1"/>
</dbReference>
<evidence type="ECO:0000256" key="4">
    <source>
        <dbReference type="ARBA" id="ARBA00022448"/>
    </source>
</evidence>
<dbReference type="EMBL" id="HBEG01004187">
    <property type="protein sequence ID" value="CAD8346729.1"/>
    <property type="molecule type" value="Transcribed_RNA"/>
</dbReference>
<dbReference type="GO" id="GO:0061709">
    <property type="term" value="P:reticulophagy"/>
    <property type="evidence" value="ECO:0007669"/>
    <property type="project" value="TreeGrafter"/>
</dbReference>
<sequence>MVKCTHFLPPSWRAPAPLNVLAGGCGGVRRAELCQHFELVRSEFLRNYFIHRIQALAEELLGVILTPLLLIFYLPQAAPDIVAIIEQARHASPNLGDWCIFGCLDPSRNGSEFYGGLPARPGASSTGGQTSREGRGPLVSSGGKLEKSLISFVLAHHLPWSHHEGEEPGIGLPMLCGHATPKSSGASTRAVGPGDLPQSWACATGLSYMQGSFSRAVGSAAGQAAIPMREMASSSTTWMSDSLIALDAEPGGGGGDACSRGIPVWGYPACALQLLHDLEEFQQRESGSPSPHRRLFDLLPEDLLCLERAVPEPQGALRRPAQAPRWPVDDEAGRSSCSSHFFWLEVLYDFHSGRHAAHLGDAVHDGEEAVFEMLEREPGAGQA</sequence>
<evidence type="ECO:0000256" key="10">
    <source>
        <dbReference type="RuleBase" id="RU364027"/>
    </source>
</evidence>
<dbReference type="GO" id="GO:0006869">
    <property type="term" value="P:lipid transport"/>
    <property type="evidence" value="ECO:0007669"/>
    <property type="project" value="UniProtKB-KW"/>
</dbReference>
<dbReference type="GO" id="GO:0000422">
    <property type="term" value="P:autophagy of mitochondrion"/>
    <property type="evidence" value="ECO:0007669"/>
    <property type="project" value="TreeGrafter"/>
</dbReference>
<gene>
    <name evidence="12" type="ORF">PBAH0796_LOCUS2467</name>
</gene>
<dbReference type="GO" id="GO:0034045">
    <property type="term" value="C:phagophore assembly site membrane"/>
    <property type="evidence" value="ECO:0007669"/>
    <property type="project" value="UniProtKB-SubCell"/>
</dbReference>
<organism evidence="12">
    <name type="scientific">Pyrodinium bahamense</name>
    <dbReference type="NCBI Taxonomy" id="73915"/>
    <lineage>
        <taxon>Eukaryota</taxon>
        <taxon>Sar</taxon>
        <taxon>Alveolata</taxon>
        <taxon>Dinophyceae</taxon>
        <taxon>Gonyaulacales</taxon>
        <taxon>Pyrocystaceae</taxon>
        <taxon>Pyrodinium</taxon>
    </lineage>
</organism>
<dbReference type="GO" id="GO:0034497">
    <property type="term" value="P:protein localization to phagophore assembly site"/>
    <property type="evidence" value="ECO:0007669"/>
    <property type="project" value="TreeGrafter"/>
</dbReference>
<dbReference type="PANTHER" id="PTHR13038">
    <property type="entry name" value="APG9 AUTOPHAGY 9"/>
    <property type="match status" value="1"/>
</dbReference>
<evidence type="ECO:0000256" key="8">
    <source>
        <dbReference type="ARBA" id="ARBA00023055"/>
    </source>
</evidence>
<evidence type="ECO:0000313" key="12">
    <source>
        <dbReference type="EMBL" id="CAD8346729.1"/>
    </source>
</evidence>
<protein>
    <recommendedName>
        <fullName evidence="3 10">Autophagy-related protein 9</fullName>
    </recommendedName>
</protein>
<proteinExistence type="inferred from homology"/>
<feature type="region of interest" description="Disordered" evidence="11">
    <location>
        <begin position="115"/>
        <end position="141"/>
    </location>
</feature>
<evidence type="ECO:0000256" key="5">
    <source>
        <dbReference type="ARBA" id="ARBA00022692"/>
    </source>
</evidence>